<evidence type="ECO:0000313" key="1">
    <source>
        <dbReference type="EMBL" id="KAG2226627.1"/>
    </source>
</evidence>
<dbReference type="AlphaFoldDB" id="A0A8H7VPK6"/>
<keyword evidence="2" id="KW-1185">Reference proteome</keyword>
<dbReference type="Proteomes" id="UP000646827">
    <property type="component" value="Unassembled WGS sequence"/>
</dbReference>
<sequence length="361" mass="41946">MLQKLPSELLSCISTYLSAESAGALAITCTHCYWSMLPVVYQEISITKPNELFALSSKLFKNKLYSERASRYMRSVSIVDHSQRTLSRYAVTSMGHILSGWELLEEEEQRIQIEEENNHIYFSNDDDDNEQQGRIKKKQHIRSMAITLEKLFPRLTELVMEFDQITEGVRLFDQNDNNNNNNNYILSPSIPTDFSGHVKLTNYRPCHPYHLYSLLASFTKCTQLVLHTRPYLSLCAAIQDSLLMDQDVEALIRLNMKNLIRLELAYVDDFLDIQKLCKLVQSLPNLEYLSLEWILPPSLEYYSDLCECLINLSLYPGPMIQRRSTYTVQYKYRTHPPFSQQKSKQYSVMVTPLLPSIEQPL</sequence>
<accession>A0A8H7VPK6</accession>
<organism evidence="1 2">
    <name type="scientific">Circinella minor</name>
    <dbReference type="NCBI Taxonomy" id="1195481"/>
    <lineage>
        <taxon>Eukaryota</taxon>
        <taxon>Fungi</taxon>
        <taxon>Fungi incertae sedis</taxon>
        <taxon>Mucoromycota</taxon>
        <taxon>Mucoromycotina</taxon>
        <taxon>Mucoromycetes</taxon>
        <taxon>Mucorales</taxon>
        <taxon>Lichtheimiaceae</taxon>
        <taxon>Circinella</taxon>
    </lineage>
</organism>
<proteinExistence type="predicted"/>
<dbReference type="OrthoDB" id="2203512at2759"/>
<evidence type="ECO:0008006" key="3">
    <source>
        <dbReference type="Google" id="ProtNLM"/>
    </source>
</evidence>
<protein>
    <recommendedName>
        <fullName evidence="3">F-box domain-containing protein</fullName>
    </recommendedName>
</protein>
<evidence type="ECO:0000313" key="2">
    <source>
        <dbReference type="Proteomes" id="UP000646827"/>
    </source>
</evidence>
<comment type="caution">
    <text evidence="1">The sequence shown here is derived from an EMBL/GenBank/DDBJ whole genome shotgun (WGS) entry which is preliminary data.</text>
</comment>
<reference evidence="1 2" key="1">
    <citation type="submission" date="2020-12" db="EMBL/GenBank/DDBJ databases">
        <title>Metabolic potential, ecology and presence of endohyphal bacteria is reflected in genomic diversity of Mucoromycotina.</title>
        <authorList>
            <person name="Muszewska A."/>
            <person name="Okrasinska A."/>
            <person name="Steczkiewicz K."/>
            <person name="Drgas O."/>
            <person name="Orlowska M."/>
            <person name="Perlinska-Lenart U."/>
            <person name="Aleksandrzak-Piekarczyk T."/>
            <person name="Szatraj K."/>
            <person name="Zielenkiewicz U."/>
            <person name="Pilsyk S."/>
            <person name="Malc E."/>
            <person name="Mieczkowski P."/>
            <person name="Kruszewska J.S."/>
            <person name="Biernat P."/>
            <person name="Pawlowska J."/>
        </authorList>
    </citation>
    <scope>NUCLEOTIDE SEQUENCE [LARGE SCALE GENOMIC DNA]</scope>
    <source>
        <strain evidence="1 2">CBS 142.35</strain>
    </source>
</reference>
<gene>
    <name evidence="1" type="ORF">INT45_005113</name>
</gene>
<dbReference type="EMBL" id="JAEPRB010000015">
    <property type="protein sequence ID" value="KAG2226627.1"/>
    <property type="molecule type" value="Genomic_DNA"/>
</dbReference>
<name>A0A8H7VPK6_9FUNG</name>